<name>A0ACC2Q1B8_9NEOP</name>
<gene>
    <name evidence="1" type="ORF">PYW08_012825</name>
</gene>
<reference evidence="1" key="1">
    <citation type="submission" date="2023-03" db="EMBL/GenBank/DDBJ databases">
        <title>Chromosome-level genomes of two armyworms, Mythimna separata and Mythimna loreyi, provide insights into the biosynthesis and reception of sex pheromones.</title>
        <authorList>
            <person name="Zhao H."/>
        </authorList>
    </citation>
    <scope>NUCLEOTIDE SEQUENCE</scope>
    <source>
        <strain evidence="1">BeijingLab</strain>
    </source>
</reference>
<evidence type="ECO:0000313" key="1">
    <source>
        <dbReference type="EMBL" id="KAJ8705779.1"/>
    </source>
</evidence>
<keyword evidence="2" id="KW-1185">Reference proteome</keyword>
<dbReference type="Proteomes" id="UP001231649">
    <property type="component" value="Chromosome 31"/>
</dbReference>
<proteinExistence type="predicted"/>
<organism evidence="1 2">
    <name type="scientific">Mythimna loreyi</name>
    <dbReference type="NCBI Taxonomy" id="667449"/>
    <lineage>
        <taxon>Eukaryota</taxon>
        <taxon>Metazoa</taxon>
        <taxon>Ecdysozoa</taxon>
        <taxon>Arthropoda</taxon>
        <taxon>Hexapoda</taxon>
        <taxon>Insecta</taxon>
        <taxon>Pterygota</taxon>
        <taxon>Neoptera</taxon>
        <taxon>Endopterygota</taxon>
        <taxon>Lepidoptera</taxon>
        <taxon>Glossata</taxon>
        <taxon>Ditrysia</taxon>
        <taxon>Noctuoidea</taxon>
        <taxon>Noctuidae</taxon>
        <taxon>Noctuinae</taxon>
        <taxon>Hadenini</taxon>
        <taxon>Mythimna</taxon>
    </lineage>
</organism>
<protein>
    <submittedName>
        <fullName evidence="1">Uncharacterized protein</fullName>
    </submittedName>
</protein>
<accession>A0ACC2Q1B8</accession>
<comment type="caution">
    <text evidence="1">The sequence shown here is derived from an EMBL/GenBank/DDBJ whole genome shotgun (WGS) entry which is preliminary data.</text>
</comment>
<sequence length="1190" mass="137704">MNRQTYKKRAGTSGIQGQLYETKLISLIYFRLLHDDRVEQFSLATNRDDIGAFDDICFLAKIKDFDKILTVFIQAKHRENDKQLTFTSKGDLTKYFGSYLEIRRAFDPNSKDVIFGRKFEDTECFFVMYTTAKDDPKNKAYEGTLAEHLDELIGTGGSCTQPSYTDEDLDFLCKIVMKEQITTLAEQLAKFICDESDSEMSMNNDIMLRYHVILALNVFNVSEIKPEGHRIARFREDFFTTNDEFIVLIKNILCLEVIKKQNLEETDVDSLLLKFLREPSDVTTLSKLLIGSVFKYKNEKLEFVSKSITDDIKRQLDKADVPQSTVYEAAELAAKEYLQSLPLKVSSFFGNKDLAIRGNDKKIQKRLNYLATAILEILEQSKSTHIVTIDESLGDGFLQLNGGIASAVGNILVFDESSKLLKFTDTCESLDKLAKTWYEMLKTKIPNLLEYRFDVKVKKFPKLSFERGEYDLSLVREFYNKLLFYTNQADQSGVEDILRGEIEENPCKDFKSLRDRSALIFLKYHDEIQKLWMTPKLGSYLNQKSKIYENAVTYAMNESLMGVLNKMHSIKNLNYTFTENAIERFAMRSEILGSIIASESCVLTISKVEQYLGNNDHVTLDLENIFKLPLKSHNSLCKELTNTTKDMVLVIVCDFSEDSKNSSKRLGNIAKAVAGKQTIIITNRILVDLITQYFSQASHVWNDERNNFTDLTVESQKKFLMTSTVTFQGETISLDMISDDESVKFIDEHVFYKLINNETVKIGNKAFHGNYEKQFYIERRVSRTKKQEHDKFDDVKDKLLETLYDLENDVVLISAGPATGMSTVLTHLSLNTKELDPKVWIVRINFEEQISAFRKKREDNFDLWNKKYSTSESLKFMCRAVLEEVPDEINEDEEVSIELEESESGTVSLVNCSGGNLTVFQLKMFLHYYNRRKLIFIFDGIDELEWSNITEALYLMESVRDYNRRHKIWIAKVTYDIDNDDDEPVFLEKEFGTPYVLEPMTPLDGDIFLNKFWKYKIQFKTLNRGQVQNIHDFVQFMLNRTEPSFFRTIKQNYLRAYVNFLEFLKMESIASCIDFPLDEYNIIVTRLLDCCENKSSNLAKDIIAQLPSDFSSRFNRRMYRIADYLRYTIKHVGDRNVETDRDPLRSRFCIFNYGFGVSFGGELISNPTTSQDTNDITDAKASTSTDVDVD</sequence>
<evidence type="ECO:0000313" key="2">
    <source>
        <dbReference type="Proteomes" id="UP001231649"/>
    </source>
</evidence>
<dbReference type="EMBL" id="CM056807">
    <property type="protein sequence ID" value="KAJ8705779.1"/>
    <property type="molecule type" value="Genomic_DNA"/>
</dbReference>